<dbReference type="Proteomes" id="UP000324705">
    <property type="component" value="Chromosome 2B"/>
</dbReference>
<sequence>MPEELQHWKVMGDFWAETIIYVAPSHSTAKQHMQHLENGGQFLTHIWALLSHAGILNLNRDKDQGAQEEPASV</sequence>
<evidence type="ECO:0000313" key="1">
    <source>
        <dbReference type="EMBL" id="VAH41719.1"/>
    </source>
</evidence>
<dbReference type="AlphaFoldDB" id="A0A9R1RHI1"/>
<name>A0A9R1RHI1_TRITD</name>
<dbReference type="EMBL" id="LT934114">
    <property type="protein sequence ID" value="VAH41719.1"/>
    <property type="molecule type" value="Genomic_DNA"/>
</dbReference>
<evidence type="ECO:0000313" key="2">
    <source>
        <dbReference type="Proteomes" id="UP000324705"/>
    </source>
</evidence>
<dbReference type="Gramene" id="TRITD2Bv1G028120.1">
    <property type="protein sequence ID" value="TRITD2Bv1G028120.1"/>
    <property type="gene ID" value="TRITD2Bv1G028120"/>
</dbReference>
<reference evidence="1 2" key="1">
    <citation type="submission" date="2017-09" db="EMBL/GenBank/DDBJ databases">
        <authorList>
            <consortium name="International Durum Wheat Genome Sequencing Consortium (IDWGSC)"/>
            <person name="Milanesi L."/>
        </authorList>
    </citation>
    <scope>NUCLEOTIDE SEQUENCE [LARGE SCALE GENOMIC DNA]</scope>
    <source>
        <strain evidence="2">cv. Svevo</strain>
    </source>
</reference>
<accession>A0A9R1RHI1</accession>
<organism evidence="1 2">
    <name type="scientific">Triticum turgidum subsp. durum</name>
    <name type="common">Durum wheat</name>
    <name type="synonym">Triticum durum</name>
    <dbReference type="NCBI Taxonomy" id="4567"/>
    <lineage>
        <taxon>Eukaryota</taxon>
        <taxon>Viridiplantae</taxon>
        <taxon>Streptophyta</taxon>
        <taxon>Embryophyta</taxon>
        <taxon>Tracheophyta</taxon>
        <taxon>Spermatophyta</taxon>
        <taxon>Magnoliopsida</taxon>
        <taxon>Liliopsida</taxon>
        <taxon>Poales</taxon>
        <taxon>Poaceae</taxon>
        <taxon>BOP clade</taxon>
        <taxon>Pooideae</taxon>
        <taxon>Triticodae</taxon>
        <taxon>Triticeae</taxon>
        <taxon>Triticinae</taxon>
        <taxon>Triticum</taxon>
    </lineage>
</organism>
<dbReference type="Pfam" id="PF04578">
    <property type="entry name" value="DUF594"/>
    <property type="match status" value="1"/>
</dbReference>
<proteinExistence type="predicted"/>
<gene>
    <name evidence="1" type="ORF">TRITD_2Bv1G028120</name>
</gene>
<protein>
    <submittedName>
        <fullName evidence="1">Uncharacterized protein</fullName>
    </submittedName>
</protein>
<keyword evidence="2" id="KW-1185">Reference proteome</keyword>
<dbReference type="InterPro" id="IPR007658">
    <property type="entry name" value="DUF594"/>
</dbReference>